<name>A0AAF1BIP7_9TREE</name>
<evidence type="ECO:0000313" key="3">
    <source>
        <dbReference type="Proteomes" id="UP000827549"/>
    </source>
</evidence>
<dbReference type="SUPFAM" id="SSF53335">
    <property type="entry name" value="S-adenosyl-L-methionine-dependent methyltransferases"/>
    <property type="match status" value="1"/>
</dbReference>
<dbReference type="RefSeq" id="XP_062628558.1">
    <property type="nucleotide sequence ID" value="XM_062772574.1"/>
</dbReference>
<organism evidence="2 3">
    <name type="scientific">Vanrija pseudolonga</name>
    <dbReference type="NCBI Taxonomy" id="143232"/>
    <lineage>
        <taxon>Eukaryota</taxon>
        <taxon>Fungi</taxon>
        <taxon>Dikarya</taxon>
        <taxon>Basidiomycota</taxon>
        <taxon>Agaricomycotina</taxon>
        <taxon>Tremellomycetes</taxon>
        <taxon>Trichosporonales</taxon>
        <taxon>Trichosporonaceae</taxon>
        <taxon>Vanrija</taxon>
    </lineage>
</organism>
<dbReference type="Proteomes" id="UP000827549">
    <property type="component" value="Chromosome 4"/>
</dbReference>
<evidence type="ECO:0000313" key="2">
    <source>
        <dbReference type="EMBL" id="WOO82526.1"/>
    </source>
</evidence>
<dbReference type="PANTHER" id="PTHR14614:SF142">
    <property type="entry name" value="FAM86 N-TERMINAL DOMAIN-CONTAINING PROTEIN"/>
    <property type="match status" value="1"/>
</dbReference>
<keyword evidence="3" id="KW-1185">Reference proteome</keyword>
<dbReference type="InterPro" id="IPR019410">
    <property type="entry name" value="Methyltransf_16"/>
</dbReference>
<accession>A0AAF1BIP7</accession>
<dbReference type="EMBL" id="CP086717">
    <property type="protein sequence ID" value="WOO82526.1"/>
    <property type="molecule type" value="Genomic_DNA"/>
</dbReference>
<evidence type="ECO:0000256" key="1">
    <source>
        <dbReference type="SAM" id="MobiDB-lite"/>
    </source>
</evidence>
<sequence>MPRGVLPTQLLPHLPRAVYTLEPLQAPELLAHMAVLKELYMPPIHGGFLAGDVELDEGDDVEGGRKKRTLSGGAVDLPALGLQMEGVGLEDDGEEEEDEFEFDDDFDDDEDDLAHNDPFEREWAEKWLNGVVRRAQAVIEEAGDDGDEETEAVMREATAVLSMMAGTSAAGSLTRHLLFPLAPELASALRALRPQFTAPNPALSPETGKFLQALATSPVSPMVIPRRQSATARSVSPTLTLSRSPLASSHVPRRRAVLPVLLHDAPMSDHISVGVQTWGSAILLGREMALRPADFGLFPRHHDTPYPHGGGVRVLELGAGTGLLSILCRKLLDLRAVRASSVSPSSSPRKAAGFGTVATADAGLVVATDFHPQVLSNLRICVDLNAPPRVPGALDLPAIEIAKLDWTTFPAFMEARAAGKPYDGEEEELARHTHTPFDLVLASDCVYDPTHAAMLRAVAGWVLCPPEGCEGGGGAGGTMHLLSPIRPTFTPELESIDTHFPTLSSYPPLAERAAAAKAAGGDVSKVDERLKGEGLGAAHGLRLGVRGEGKKSVRGRKGEGRTDEVAGYWWWEVGWG</sequence>
<dbReference type="GeneID" id="87809238"/>
<dbReference type="InterPro" id="IPR029063">
    <property type="entry name" value="SAM-dependent_MTases_sf"/>
</dbReference>
<dbReference type="AlphaFoldDB" id="A0AAF1BIP7"/>
<feature type="region of interest" description="Disordered" evidence="1">
    <location>
        <begin position="91"/>
        <end position="110"/>
    </location>
</feature>
<proteinExistence type="predicted"/>
<dbReference type="GO" id="GO:0008757">
    <property type="term" value="F:S-adenosylmethionine-dependent methyltransferase activity"/>
    <property type="evidence" value="ECO:0007669"/>
    <property type="project" value="UniProtKB-ARBA"/>
</dbReference>
<protein>
    <submittedName>
        <fullName evidence="2">Uncharacterized protein</fullName>
    </submittedName>
</protein>
<gene>
    <name evidence="2" type="ORF">LOC62_04G006011</name>
</gene>
<dbReference type="Gene3D" id="3.40.50.150">
    <property type="entry name" value="Vaccinia Virus protein VP39"/>
    <property type="match status" value="1"/>
</dbReference>
<reference evidence="2" key="1">
    <citation type="submission" date="2023-10" db="EMBL/GenBank/DDBJ databases">
        <authorList>
            <person name="Noh H."/>
        </authorList>
    </citation>
    <scope>NUCLEOTIDE SEQUENCE</scope>
    <source>
        <strain evidence="2">DUCC4014</strain>
    </source>
</reference>
<dbReference type="PANTHER" id="PTHR14614">
    <property type="entry name" value="HEPATOCELLULAR CARCINOMA-ASSOCIATED ANTIGEN"/>
    <property type="match status" value="1"/>
</dbReference>